<dbReference type="GO" id="GO:0000978">
    <property type="term" value="F:RNA polymerase II cis-regulatory region sequence-specific DNA binding"/>
    <property type="evidence" value="ECO:0007669"/>
    <property type="project" value="TreeGrafter"/>
</dbReference>
<dbReference type="GO" id="GO:0030182">
    <property type="term" value="P:neuron differentiation"/>
    <property type="evidence" value="ECO:0007669"/>
    <property type="project" value="TreeGrafter"/>
</dbReference>
<dbReference type="InterPro" id="IPR008422">
    <property type="entry name" value="KN_HD"/>
</dbReference>
<evidence type="ECO:0000259" key="8">
    <source>
        <dbReference type="PROSITE" id="PS50071"/>
    </source>
</evidence>
<reference evidence="9" key="1">
    <citation type="submission" date="2019-08" db="EMBL/GenBank/DDBJ databases">
        <title>The improved chromosome-level genome for the pearl oyster Pinctada fucata martensii using PacBio sequencing and Hi-C.</title>
        <authorList>
            <person name="Zheng Z."/>
        </authorList>
    </citation>
    <scope>NUCLEOTIDE SEQUENCE</scope>
    <source>
        <strain evidence="9">ZZ-2019</strain>
        <tissue evidence="9">Adductor muscle</tissue>
    </source>
</reference>
<dbReference type="GO" id="GO:0048468">
    <property type="term" value="P:cell development"/>
    <property type="evidence" value="ECO:0007669"/>
    <property type="project" value="TreeGrafter"/>
</dbReference>
<accession>A0AA88XJQ1</accession>
<feature type="compositionally biased region" description="Acidic residues" evidence="7">
    <location>
        <begin position="225"/>
        <end position="241"/>
    </location>
</feature>
<dbReference type="InterPro" id="IPR001356">
    <property type="entry name" value="HD"/>
</dbReference>
<keyword evidence="10" id="KW-1185">Reference proteome</keyword>
<sequence length="489" mass="52848">MSLSPFGYSYPPTSLSSSSSQLLMSTSTTSSLTSVTTSCCENGRPIMTDPHTGQTVCSCQYGSGLLSAYSRVPSLTDSVYSASPYGTQGYMPLGTDPSAFYSPLNAHYDLKDNADAAWRTISQPSACYPYDPAMAAYPYGNAYGGMDLNGAARRKNATRETTNTLKAWLYEHRKNPYPTKGEKIMLAIITKMTLTQVSTWFANARRRLKKENKMTWSPRNRCGDGDDENSNEKGDDDDDESDEKRKTDENSNDRKDTDKDEFDILKVKNDADLVDQQGFEPKSDILNSLTPIGLTSGENVNSVQPNMATEMKPSMLEQKRIESPCSNSSDSGLSDINNSLTLNASGIDANDPLRPRIWSLAHVATSTASSSTSANINSKDQNIPLNFSKVGSSFMPTTTSTMRPWMDNSFPLGASMLSNSSSGYTSLSSGSSTGSNGDKNSPQGVSAFNGLSATGSSSLLRPYPSLSSLYSPARDMGSRVNDRITNTIG</sequence>
<dbReference type="PANTHER" id="PTHR11211:SF40">
    <property type="entry name" value="MIRROR, ISOFORM C"/>
    <property type="match status" value="1"/>
</dbReference>
<dbReference type="EMBL" id="VSWD01000012">
    <property type="protein sequence ID" value="KAK3086586.1"/>
    <property type="molecule type" value="Genomic_DNA"/>
</dbReference>
<name>A0AA88XJQ1_PINIB</name>
<dbReference type="SUPFAM" id="SSF46689">
    <property type="entry name" value="Homeodomain-like"/>
    <property type="match status" value="1"/>
</dbReference>
<dbReference type="PANTHER" id="PTHR11211">
    <property type="entry name" value="IROQUOIS-CLASS HOMEODOMAIN PROTEIN IRX"/>
    <property type="match status" value="1"/>
</dbReference>
<protein>
    <recommendedName>
        <fullName evidence="8">Homeobox domain-containing protein</fullName>
    </recommendedName>
</protein>
<evidence type="ECO:0000256" key="4">
    <source>
        <dbReference type="ARBA" id="ARBA00023155"/>
    </source>
</evidence>
<dbReference type="GO" id="GO:0000981">
    <property type="term" value="F:DNA-binding transcription factor activity, RNA polymerase II-specific"/>
    <property type="evidence" value="ECO:0007669"/>
    <property type="project" value="InterPro"/>
</dbReference>
<evidence type="ECO:0000256" key="5">
    <source>
        <dbReference type="ARBA" id="ARBA00023242"/>
    </source>
</evidence>
<dbReference type="FunFam" id="1.10.10.60:FF:000003">
    <property type="entry name" value="Iroquois-class homeobox protein IRX"/>
    <property type="match status" value="1"/>
</dbReference>
<dbReference type="AlphaFoldDB" id="A0AA88XJQ1"/>
<organism evidence="9 10">
    <name type="scientific">Pinctada imbricata</name>
    <name type="common">Atlantic pearl-oyster</name>
    <name type="synonym">Pinctada martensii</name>
    <dbReference type="NCBI Taxonomy" id="66713"/>
    <lineage>
        <taxon>Eukaryota</taxon>
        <taxon>Metazoa</taxon>
        <taxon>Spiralia</taxon>
        <taxon>Lophotrochozoa</taxon>
        <taxon>Mollusca</taxon>
        <taxon>Bivalvia</taxon>
        <taxon>Autobranchia</taxon>
        <taxon>Pteriomorphia</taxon>
        <taxon>Pterioida</taxon>
        <taxon>Pterioidea</taxon>
        <taxon>Pteriidae</taxon>
        <taxon>Pinctada</taxon>
    </lineage>
</organism>
<feature type="region of interest" description="Disordered" evidence="7">
    <location>
        <begin position="470"/>
        <end position="489"/>
    </location>
</feature>
<dbReference type="GO" id="GO:0005634">
    <property type="term" value="C:nucleus"/>
    <property type="evidence" value="ECO:0007669"/>
    <property type="project" value="UniProtKB-SubCell"/>
</dbReference>
<comment type="caution">
    <text evidence="9">The sequence shown here is derived from an EMBL/GenBank/DDBJ whole genome shotgun (WGS) entry which is preliminary data.</text>
</comment>
<feature type="compositionally biased region" description="Polar residues" evidence="7">
    <location>
        <begin position="438"/>
        <end position="448"/>
    </location>
</feature>
<keyword evidence="3 6" id="KW-0238">DNA-binding</keyword>
<evidence type="ECO:0000313" key="10">
    <source>
        <dbReference type="Proteomes" id="UP001186944"/>
    </source>
</evidence>
<dbReference type="Gene3D" id="1.10.10.60">
    <property type="entry name" value="Homeodomain-like"/>
    <property type="match status" value="1"/>
</dbReference>
<feature type="compositionally biased region" description="Low complexity" evidence="7">
    <location>
        <begin position="423"/>
        <end position="437"/>
    </location>
</feature>
<evidence type="ECO:0000256" key="6">
    <source>
        <dbReference type="PROSITE-ProRule" id="PRU00108"/>
    </source>
</evidence>
<keyword evidence="5 6" id="KW-0539">Nucleus</keyword>
<dbReference type="Proteomes" id="UP001186944">
    <property type="component" value="Unassembled WGS sequence"/>
</dbReference>
<keyword evidence="4 6" id="KW-0371">Homeobox</keyword>
<evidence type="ECO:0000313" key="9">
    <source>
        <dbReference type="EMBL" id="KAK3086586.1"/>
    </source>
</evidence>
<feature type="domain" description="Homeobox" evidence="8">
    <location>
        <begin position="148"/>
        <end position="211"/>
    </location>
</feature>
<dbReference type="PROSITE" id="PS00027">
    <property type="entry name" value="HOMEOBOX_1"/>
    <property type="match status" value="1"/>
</dbReference>
<dbReference type="Pfam" id="PF05920">
    <property type="entry name" value="Homeobox_KN"/>
    <property type="match status" value="1"/>
</dbReference>
<proteinExistence type="inferred from homology"/>
<evidence type="ECO:0000256" key="2">
    <source>
        <dbReference type="ARBA" id="ARBA00008446"/>
    </source>
</evidence>
<dbReference type="SMART" id="SM00389">
    <property type="entry name" value="HOX"/>
    <property type="match status" value="1"/>
</dbReference>
<evidence type="ECO:0000256" key="3">
    <source>
        <dbReference type="ARBA" id="ARBA00023125"/>
    </source>
</evidence>
<evidence type="ECO:0000256" key="7">
    <source>
        <dbReference type="SAM" id="MobiDB-lite"/>
    </source>
</evidence>
<feature type="region of interest" description="Disordered" evidence="7">
    <location>
        <begin position="423"/>
        <end position="448"/>
    </location>
</feature>
<feature type="DNA-binding region" description="Homeobox" evidence="6">
    <location>
        <begin position="150"/>
        <end position="212"/>
    </location>
</feature>
<dbReference type="InterPro" id="IPR009057">
    <property type="entry name" value="Homeodomain-like_sf"/>
</dbReference>
<comment type="similarity">
    <text evidence="2">Belongs to the TALE/IRO homeobox family.</text>
</comment>
<dbReference type="PROSITE" id="PS50071">
    <property type="entry name" value="HOMEOBOX_2"/>
    <property type="match status" value="1"/>
</dbReference>
<gene>
    <name evidence="9" type="ORF">FSP39_020678</name>
</gene>
<comment type="subcellular location">
    <subcellularLocation>
        <location evidence="1 6">Nucleus</location>
    </subcellularLocation>
</comment>
<dbReference type="CDD" id="cd00086">
    <property type="entry name" value="homeodomain"/>
    <property type="match status" value="1"/>
</dbReference>
<feature type="compositionally biased region" description="Basic and acidic residues" evidence="7">
    <location>
        <begin position="242"/>
        <end position="258"/>
    </location>
</feature>
<evidence type="ECO:0000256" key="1">
    <source>
        <dbReference type="ARBA" id="ARBA00004123"/>
    </source>
</evidence>
<dbReference type="InterPro" id="IPR017970">
    <property type="entry name" value="Homeobox_CS"/>
</dbReference>
<feature type="region of interest" description="Disordered" evidence="7">
    <location>
        <begin position="212"/>
        <end position="258"/>
    </location>
</feature>